<proteinExistence type="predicted"/>
<keyword evidence="2" id="KW-1133">Transmembrane helix</keyword>
<dbReference type="Proteomes" id="UP000688137">
    <property type="component" value="Unassembled WGS sequence"/>
</dbReference>
<keyword evidence="4" id="KW-1185">Reference proteome</keyword>
<accession>A0A8S1JR80</accession>
<feature type="transmembrane region" description="Helical" evidence="2">
    <location>
        <begin position="369"/>
        <end position="388"/>
    </location>
</feature>
<keyword evidence="1" id="KW-0175">Coiled coil</keyword>
<organism evidence="3 4">
    <name type="scientific">Paramecium primaurelia</name>
    <dbReference type="NCBI Taxonomy" id="5886"/>
    <lineage>
        <taxon>Eukaryota</taxon>
        <taxon>Sar</taxon>
        <taxon>Alveolata</taxon>
        <taxon>Ciliophora</taxon>
        <taxon>Intramacronucleata</taxon>
        <taxon>Oligohymenophorea</taxon>
        <taxon>Peniculida</taxon>
        <taxon>Parameciidae</taxon>
        <taxon>Paramecium</taxon>
    </lineage>
</organism>
<comment type="caution">
    <text evidence="3">The sequence shown here is derived from an EMBL/GenBank/DDBJ whole genome shotgun (WGS) entry which is preliminary data.</text>
</comment>
<reference evidence="3" key="1">
    <citation type="submission" date="2021-01" db="EMBL/GenBank/DDBJ databases">
        <authorList>
            <consortium name="Genoscope - CEA"/>
            <person name="William W."/>
        </authorList>
    </citation>
    <scope>NUCLEOTIDE SEQUENCE</scope>
</reference>
<evidence type="ECO:0000256" key="2">
    <source>
        <dbReference type="SAM" id="Phobius"/>
    </source>
</evidence>
<evidence type="ECO:0008006" key="5">
    <source>
        <dbReference type="Google" id="ProtNLM"/>
    </source>
</evidence>
<keyword evidence="2" id="KW-0472">Membrane</keyword>
<dbReference type="EMBL" id="CAJJDM010000003">
    <property type="protein sequence ID" value="CAD8044119.1"/>
    <property type="molecule type" value="Genomic_DNA"/>
</dbReference>
<name>A0A8S1JR80_PARPR</name>
<feature type="coiled-coil region" evidence="1">
    <location>
        <begin position="315"/>
        <end position="353"/>
    </location>
</feature>
<dbReference type="OMA" id="FTIDCIN"/>
<evidence type="ECO:0000256" key="1">
    <source>
        <dbReference type="SAM" id="Coils"/>
    </source>
</evidence>
<keyword evidence="2" id="KW-0812">Transmembrane</keyword>
<sequence length="395" mass="46180">MLFTIDCINIKQSKKLMLTNEAKFPILVRIVENNSYNVIPSFSLLKSKERKNFQILHRLNTKPDGLMRIEAIEFDETKLDTFSVLPFWNERIKGSLKTQYQSLTLPTNISESCSFASYDRSPTMNQTFQDQNQVQNNTNESPIKLNTQQLKKNSNFHDNQSDKFNSKQQINSQQSIQVIGSTKIAEENKFHQSYQQERKHSISSFESYCYISTTQTQQQILKMPKDLNNFLDQIDSSNSPFQIQTPSQFQSQTHSQINFPDNAQQDVSISETTSIQRFENRKLSFLQQSRLQFNEKPKLRVSQTFINHPRSTIQNQQILSKFKELEIQLQKQINELQLNKDVLQSELKKLEFKVMFNNNNANSSNQQNFFIWHILLTSVLCLIIGSFLKKFAPQF</sequence>
<evidence type="ECO:0000313" key="4">
    <source>
        <dbReference type="Proteomes" id="UP000688137"/>
    </source>
</evidence>
<dbReference type="AlphaFoldDB" id="A0A8S1JR80"/>
<evidence type="ECO:0000313" key="3">
    <source>
        <dbReference type="EMBL" id="CAD8044119.1"/>
    </source>
</evidence>
<gene>
    <name evidence="3" type="ORF">PPRIM_AZ9-3.1.T0060201</name>
</gene>
<protein>
    <recommendedName>
        <fullName evidence="5">MSP domain-containing protein</fullName>
    </recommendedName>
</protein>